<feature type="transmembrane region" description="Helical" evidence="1">
    <location>
        <begin position="15"/>
        <end position="35"/>
    </location>
</feature>
<evidence type="ECO:0000256" key="1">
    <source>
        <dbReference type="SAM" id="Phobius"/>
    </source>
</evidence>
<keyword evidence="1" id="KW-1133">Transmembrane helix</keyword>
<keyword evidence="1" id="KW-0812">Transmembrane</keyword>
<evidence type="ECO:0000313" key="2">
    <source>
        <dbReference type="EMBL" id="DAE23143.1"/>
    </source>
</evidence>
<organism evidence="2">
    <name type="scientific">Siphoviridae sp. ctt0Q14</name>
    <dbReference type="NCBI Taxonomy" id="2826489"/>
    <lineage>
        <taxon>Viruses</taxon>
        <taxon>Duplodnaviria</taxon>
        <taxon>Heunggongvirae</taxon>
        <taxon>Uroviricota</taxon>
        <taxon>Caudoviricetes</taxon>
    </lineage>
</organism>
<dbReference type="EMBL" id="BK015747">
    <property type="protein sequence ID" value="DAE23143.1"/>
    <property type="molecule type" value="Genomic_DNA"/>
</dbReference>
<sequence length="88" mass="9989">MITTINRSPKINSSFSLAVVFLTLNFTFIMIPVIIKASPTKGRIVIAHYPNSMCHSMLMMNKLILTTSLFVLALIGFFLRLNIYFSFL</sequence>
<proteinExistence type="predicted"/>
<name>A0A8S5QV32_9CAUD</name>
<accession>A0A8S5QV32</accession>
<keyword evidence="1" id="KW-0472">Membrane</keyword>
<reference evidence="2" key="1">
    <citation type="journal article" date="2021" name="Proc. Natl. Acad. Sci. U.S.A.">
        <title>A Catalog of Tens of Thousands of Viruses from Human Metagenomes Reveals Hidden Associations with Chronic Diseases.</title>
        <authorList>
            <person name="Tisza M.J."/>
            <person name="Buck C.B."/>
        </authorList>
    </citation>
    <scope>NUCLEOTIDE SEQUENCE</scope>
    <source>
        <strain evidence="2">Ctt0Q14</strain>
    </source>
</reference>
<protein>
    <submittedName>
        <fullName evidence="2">Uncharacterized protein</fullName>
    </submittedName>
</protein>
<feature type="transmembrane region" description="Helical" evidence="1">
    <location>
        <begin position="63"/>
        <end position="85"/>
    </location>
</feature>